<reference evidence="2" key="1">
    <citation type="submission" date="2017-02" db="UniProtKB">
        <authorList>
            <consortium name="WormBaseParasite"/>
        </authorList>
    </citation>
    <scope>IDENTIFICATION</scope>
</reference>
<organism evidence="2">
    <name type="scientific">Haemonchus placei</name>
    <name type="common">Barber's pole worm</name>
    <dbReference type="NCBI Taxonomy" id="6290"/>
    <lineage>
        <taxon>Eukaryota</taxon>
        <taxon>Metazoa</taxon>
        <taxon>Ecdysozoa</taxon>
        <taxon>Nematoda</taxon>
        <taxon>Chromadorea</taxon>
        <taxon>Rhabditida</taxon>
        <taxon>Rhabditina</taxon>
        <taxon>Rhabditomorpha</taxon>
        <taxon>Strongyloidea</taxon>
        <taxon>Trichostrongylidae</taxon>
        <taxon>Haemonchus</taxon>
    </lineage>
</organism>
<evidence type="ECO:0000313" key="2">
    <source>
        <dbReference type="WBParaSite" id="HPLM_0000934701-mRNA-1"/>
    </source>
</evidence>
<name>A0A0N4WF80_HAEPC</name>
<protein>
    <submittedName>
        <fullName evidence="2">Eukaryotic translation initiation factor 5B</fullName>
    </submittedName>
</protein>
<feature type="compositionally biased region" description="Basic and acidic residues" evidence="1">
    <location>
        <begin position="64"/>
        <end position="99"/>
    </location>
</feature>
<proteinExistence type="predicted"/>
<feature type="compositionally biased region" description="Basic and acidic residues" evidence="1">
    <location>
        <begin position="31"/>
        <end position="40"/>
    </location>
</feature>
<feature type="region of interest" description="Disordered" evidence="1">
    <location>
        <begin position="1"/>
        <end position="100"/>
    </location>
</feature>
<sequence length="197" mass="22253">MWDESDESFDFREANQKLASVETSKRAGNAHSKENVDGGKDLPSNGKAIASKEEAGKSNKKAKASKEGAGKSNEKAKASMEEAEKCAKPEETVKSREKTSANMTEIPGVHLKSSHINFHFSTTLNNKKEDLNPDFTRRNKKNLKEIFNAVSRERLIFCLFVYSPHRNYNSVSFDLPKYVRSHLTRMVAVVLCYYEIE</sequence>
<dbReference type="WBParaSite" id="HPLM_0000934701-mRNA-1">
    <property type="protein sequence ID" value="HPLM_0000934701-mRNA-1"/>
    <property type="gene ID" value="HPLM_0000934701"/>
</dbReference>
<evidence type="ECO:0000256" key="1">
    <source>
        <dbReference type="SAM" id="MobiDB-lite"/>
    </source>
</evidence>
<accession>A0A0N4WF80</accession>
<dbReference type="AlphaFoldDB" id="A0A0N4WF80"/>